<evidence type="ECO:0000313" key="1">
    <source>
        <dbReference type="EMBL" id="OJJ59221.1"/>
    </source>
</evidence>
<dbReference type="AlphaFoldDB" id="A0A1L9TIL7"/>
<proteinExistence type="predicted"/>
<evidence type="ECO:0000313" key="2">
    <source>
        <dbReference type="Proteomes" id="UP000184356"/>
    </source>
</evidence>
<gene>
    <name evidence="1" type="ORF">ASPSYDRAFT_1177853</name>
</gene>
<name>A0A1L9TIL7_9EURO</name>
<reference evidence="2" key="1">
    <citation type="journal article" date="2017" name="Genome Biol.">
        <title>Comparative genomics reveals high biological diversity and specific adaptations in the industrially and medically important fungal genus Aspergillus.</title>
        <authorList>
            <person name="de Vries R.P."/>
            <person name="Riley R."/>
            <person name="Wiebenga A."/>
            <person name="Aguilar-Osorio G."/>
            <person name="Amillis S."/>
            <person name="Uchima C.A."/>
            <person name="Anderluh G."/>
            <person name="Asadollahi M."/>
            <person name="Askin M."/>
            <person name="Barry K."/>
            <person name="Battaglia E."/>
            <person name="Bayram O."/>
            <person name="Benocci T."/>
            <person name="Braus-Stromeyer S.A."/>
            <person name="Caldana C."/>
            <person name="Canovas D."/>
            <person name="Cerqueira G.C."/>
            <person name="Chen F."/>
            <person name="Chen W."/>
            <person name="Choi C."/>
            <person name="Clum A."/>
            <person name="Dos Santos R.A."/>
            <person name="Damasio A.R."/>
            <person name="Diallinas G."/>
            <person name="Emri T."/>
            <person name="Fekete E."/>
            <person name="Flipphi M."/>
            <person name="Freyberg S."/>
            <person name="Gallo A."/>
            <person name="Gournas C."/>
            <person name="Habgood R."/>
            <person name="Hainaut M."/>
            <person name="Harispe M.L."/>
            <person name="Henrissat B."/>
            <person name="Hilden K.S."/>
            <person name="Hope R."/>
            <person name="Hossain A."/>
            <person name="Karabika E."/>
            <person name="Karaffa L."/>
            <person name="Karanyi Z."/>
            <person name="Krasevec N."/>
            <person name="Kuo A."/>
            <person name="Kusch H."/>
            <person name="LaButti K."/>
            <person name="Lagendijk E.L."/>
            <person name="Lapidus A."/>
            <person name="Levasseur A."/>
            <person name="Lindquist E."/>
            <person name="Lipzen A."/>
            <person name="Logrieco A.F."/>
            <person name="MacCabe A."/>
            <person name="Maekelae M.R."/>
            <person name="Malavazi I."/>
            <person name="Melin P."/>
            <person name="Meyer V."/>
            <person name="Mielnichuk N."/>
            <person name="Miskei M."/>
            <person name="Molnar A.P."/>
            <person name="Mule G."/>
            <person name="Ngan C.Y."/>
            <person name="Orejas M."/>
            <person name="Orosz E."/>
            <person name="Ouedraogo J.P."/>
            <person name="Overkamp K.M."/>
            <person name="Park H.-S."/>
            <person name="Perrone G."/>
            <person name="Piumi F."/>
            <person name="Punt P.J."/>
            <person name="Ram A.F."/>
            <person name="Ramon A."/>
            <person name="Rauscher S."/>
            <person name="Record E."/>
            <person name="Riano-Pachon D.M."/>
            <person name="Robert V."/>
            <person name="Roehrig J."/>
            <person name="Ruller R."/>
            <person name="Salamov A."/>
            <person name="Salih N.S."/>
            <person name="Samson R.A."/>
            <person name="Sandor E."/>
            <person name="Sanguinetti M."/>
            <person name="Schuetze T."/>
            <person name="Sepcic K."/>
            <person name="Shelest E."/>
            <person name="Sherlock G."/>
            <person name="Sophianopoulou V."/>
            <person name="Squina F.M."/>
            <person name="Sun H."/>
            <person name="Susca A."/>
            <person name="Todd R.B."/>
            <person name="Tsang A."/>
            <person name="Unkles S.E."/>
            <person name="van de Wiele N."/>
            <person name="van Rossen-Uffink D."/>
            <person name="Oliveira J.V."/>
            <person name="Vesth T.C."/>
            <person name="Visser J."/>
            <person name="Yu J.-H."/>
            <person name="Zhou M."/>
            <person name="Andersen M.R."/>
            <person name="Archer D.B."/>
            <person name="Baker S.E."/>
            <person name="Benoit I."/>
            <person name="Brakhage A.A."/>
            <person name="Braus G.H."/>
            <person name="Fischer R."/>
            <person name="Frisvad J.C."/>
            <person name="Goldman G.H."/>
            <person name="Houbraken J."/>
            <person name="Oakley B."/>
            <person name="Pocsi I."/>
            <person name="Scazzocchio C."/>
            <person name="Seiboth B."/>
            <person name="vanKuyk P.A."/>
            <person name="Wortman J."/>
            <person name="Dyer P.S."/>
            <person name="Grigoriev I.V."/>
        </authorList>
    </citation>
    <scope>NUCLEOTIDE SEQUENCE [LARGE SCALE GENOMIC DNA]</scope>
    <source>
        <strain evidence="2">CBS 593.65</strain>
    </source>
</reference>
<dbReference type="GeneID" id="63756396"/>
<protein>
    <recommendedName>
        <fullName evidence="3">F-box domain-containing protein</fullName>
    </recommendedName>
</protein>
<sequence length="458" mass="52655">MNHGTPIYSILHIPECTEPILSFLYRKELKSLRLTCRILSLLVPWQSDLFSRAYISCAGRDIRVIHRLSASHLRECVKELVWDITPGPPINERRFLPDPLNRYTLERIMGSWSDDARKGIDFAILLKLFDVFPKLNTVVFTELMGCLVRPLPHNERLYESPAMRSWMELGAGPLPPITAPMETPPNFGMVIRTMNWAMVYMRREVEDQDWIPQLEIGRYMSALYRSPILFLVAMGVLKHSPKRFLVEATSEMLTFHGINHSSWMRKVNIVPSPGATALAGQPYHPLESLQHLSLSLDNRKDGWEDHTNQLLEAVSSLGLRELELSLLKKEVAVNLLLPEYTQMQKLVLKNFAVKIETFKELMLGWCYYVGLENLHLIACEIVPSTERRHDVVQWFIEQHIHPCKAPTFSPSPETEPLDIGSQEFIFYNTRDLVAGGPARQLNISFDRFIVWKRPGSVS</sequence>
<keyword evidence="2" id="KW-1185">Reference proteome</keyword>
<dbReference type="VEuPathDB" id="FungiDB:ASPSYDRAFT_1177853"/>
<evidence type="ECO:0008006" key="3">
    <source>
        <dbReference type="Google" id="ProtNLM"/>
    </source>
</evidence>
<dbReference type="STRING" id="1036612.A0A1L9TIL7"/>
<dbReference type="OrthoDB" id="4438282at2759"/>
<dbReference type="Proteomes" id="UP000184356">
    <property type="component" value="Unassembled WGS sequence"/>
</dbReference>
<dbReference type="RefSeq" id="XP_040703027.1">
    <property type="nucleotide sequence ID" value="XM_040840323.1"/>
</dbReference>
<organism evidence="1 2">
    <name type="scientific">Aspergillus sydowii CBS 593.65</name>
    <dbReference type="NCBI Taxonomy" id="1036612"/>
    <lineage>
        <taxon>Eukaryota</taxon>
        <taxon>Fungi</taxon>
        <taxon>Dikarya</taxon>
        <taxon>Ascomycota</taxon>
        <taxon>Pezizomycotina</taxon>
        <taxon>Eurotiomycetes</taxon>
        <taxon>Eurotiomycetidae</taxon>
        <taxon>Eurotiales</taxon>
        <taxon>Aspergillaceae</taxon>
        <taxon>Aspergillus</taxon>
        <taxon>Aspergillus subgen. Nidulantes</taxon>
    </lineage>
</organism>
<accession>A0A1L9TIL7</accession>
<dbReference type="EMBL" id="KV878586">
    <property type="protein sequence ID" value="OJJ59221.1"/>
    <property type="molecule type" value="Genomic_DNA"/>
</dbReference>